<dbReference type="eggNOG" id="COG3250">
    <property type="taxonomic scope" value="Bacteria"/>
</dbReference>
<dbReference type="Proteomes" id="UP000023772">
    <property type="component" value="Chromosome"/>
</dbReference>
<dbReference type="HOGENOM" id="CLU_008020_2_0_10"/>
<keyword evidence="6" id="KW-1185">Reference proteome</keyword>
<evidence type="ECO:0000313" key="6">
    <source>
        <dbReference type="Proteomes" id="UP000023772"/>
    </source>
</evidence>
<evidence type="ECO:0000259" key="2">
    <source>
        <dbReference type="Pfam" id="PF16335"/>
    </source>
</evidence>
<feature type="domain" description="Glutaminase A central" evidence="2">
    <location>
        <begin position="495"/>
        <end position="831"/>
    </location>
</feature>
<dbReference type="PANTHER" id="PTHR31987:SF1">
    <property type="entry name" value="GLUTAMINASE A"/>
    <property type="match status" value="1"/>
</dbReference>
<evidence type="ECO:0000313" key="7">
    <source>
        <dbReference type="Proteomes" id="UP000181981"/>
    </source>
</evidence>
<gene>
    <name evidence="4" type="ORF">FH5T_02550</name>
    <name evidence="5" type="ORF">SAMN05444285_13032</name>
</gene>
<dbReference type="RefSeq" id="WP_051567551.1">
    <property type="nucleotide sequence ID" value="NZ_FOHT01000030.1"/>
</dbReference>
<name>X5DX65_9BACT</name>
<dbReference type="InterPro" id="IPR032514">
    <property type="entry name" value="GtaA_central"/>
</dbReference>
<evidence type="ECO:0000259" key="3">
    <source>
        <dbReference type="Pfam" id="PF17168"/>
    </source>
</evidence>
<protein>
    <submittedName>
        <fullName evidence="4 5">Glutaminase</fullName>
    </submittedName>
</protein>
<evidence type="ECO:0000313" key="4">
    <source>
        <dbReference type="EMBL" id="AHW58846.1"/>
    </source>
</evidence>
<dbReference type="InterPro" id="IPR012341">
    <property type="entry name" value="6hp_glycosidase-like_sf"/>
</dbReference>
<dbReference type="STRING" id="1168034.FH5T_02550"/>
<dbReference type="EMBL" id="FOHT01000030">
    <property type="protein sequence ID" value="SET93674.1"/>
    <property type="molecule type" value="Genomic_DNA"/>
</dbReference>
<dbReference type="InterPro" id="IPR008928">
    <property type="entry name" value="6-hairpin_glycosidase_sf"/>
</dbReference>
<dbReference type="SUPFAM" id="SSF49785">
    <property type="entry name" value="Galactose-binding domain-like"/>
    <property type="match status" value="1"/>
</dbReference>
<dbReference type="InterPro" id="IPR052743">
    <property type="entry name" value="Glutaminase_GtaA"/>
</dbReference>
<dbReference type="Pfam" id="PF16334">
    <property type="entry name" value="DUF4964"/>
    <property type="match status" value="1"/>
</dbReference>
<organism evidence="5 7">
    <name type="scientific">Draconibacterium orientale</name>
    <dbReference type="NCBI Taxonomy" id="1168034"/>
    <lineage>
        <taxon>Bacteria</taxon>
        <taxon>Pseudomonadati</taxon>
        <taxon>Bacteroidota</taxon>
        <taxon>Bacteroidia</taxon>
        <taxon>Marinilabiliales</taxon>
        <taxon>Prolixibacteraceae</taxon>
        <taxon>Draconibacterium</taxon>
    </lineage>
</organism>
<dbReference type="InterPro" id="IPR033433">
    <property type="entry name" value="GtaA_N"/>
</dbReference>
<dbReference type="EMBL" id="CP007451">
    <property type="protein sequence ID" value="AHW58846.1"/>
    <property type="molecule type" value="Genomic_DNA"/>
</dbReference>
<evidence type="ECO:0000313" key="5">
    <source>
        <dbReference type="EMBL" id="SET93674.1"/>
    </source>
</evidence>
<dbReference type="Proteomes" id="UP000181981">
    <property type="component" value="Unassembled WGS sequence"/>
</dbReference>
<dbReference type="Pfam" id="PF16335">
    <property type="entry name" value="GtaA_6_Hairpin"/>
    <property type="match status" value="1"/>
</dbReference>
<dbReference type="InterPro" id="IPR008979">
    <property type="entry name" value="Galactose-bd-like_sf"/>
</dbReference>
<dbReference type="Pfam" id="PF17168">
    <property type="entry name" value="DUF5127"/>
    <property type="match status" value="1"/>
</dbReference>
<dbReference type="SUPFAM" id="SSF48208">
    <property type="entry name" value="Six-hairpin glycosidases"/>
    <property type="match status" value="1"/>
</dbReference>
<dbReference type="KEGG" id="dori:FH5T_02550"/>
<evidence type="ECO:0000259" key="1">
    <source>
        <dbReference type="Pfam" id="PF16334"/>
    </source>
</evidence>
<dbReference type="Gene3D" id="1.50.10.10">
    <property type="match status" value="1"/>
</dbReference>
<dbReference type="PROSITE" id="PS51257">
    <property type="entry name" value="PROKAR_LIPOPROTEIN"/>
    <property type="match status" value="1"/>
</dbReference>
<reference evidence="5 7" key="2">
    <citation type="submission" date="2016-10" db="EMBL/GenBank/DDBJ databases">
        <authorList>
            <person name="de Groot N.N."/>
        </authorList>
    </citation>
    <scope>NUCLEOTIDE SEQUENCE [LARGE SCALE GENOMIC DNA]</scope>
    <source>
        <strain evidence="5 7">DSM 25947</strain>
    </source>
</reference>
<proteinExistence type="predicted"/>
<reference evidence="4 6" key="1">
    <citation type="submission" date="2014-03" db="EMBL/GenBank/DDBJ databases">
        <title>Complete genome sequence of a deeply braunched marine Bacteroidia bacterium Draconibacterium orientale type strain FH5T.</title>
        <authorList>
            <person name="Li X."/>
            <person name="Wang X."/>
            <person name="Xie Z."/>
            <person name="Du Z."/>
            <person name="Chen G."/>
        </authorList>
    </citation>
    <scope>NUCLEOTIDE SEQUENCE [LARGE SCALE GENOMIC DNA]</scope>
    <source>
        <strain evidence="4 6">FH5</strain>
    </source>
</reference>
<accession>X5DX65</accession>
<dbReference type="AlphaFoldDB" id="X5DX65"/>
<feature type="domain" description="DUF4964" evidence="1">
    <location>
        <begin position="24"/>
        <end position="101"/>
    </location>
</feature>
<dbReference type="InterPro" id="IPR032515">
    <property type="entry name" value="DUF4964"/>
</dbReference>
<sequence length="836" mass="93963">MNKYFISNFWGFIMLGLVFFSCGAQSEIQKEEAGQEFRAPAYPLVTIDPYTSAWSMSDHLFDTPVKHWTGKNHSLVGALRVDGKTYRFMGKEEIPFEPVVPNAKYETWEGKYLTQKPASGWEKSDFNDSSWKSGKAAFGTPNTFQATTSWETEHIWVRREFTMPEVSSESDLYLVYSHDDDFELYLNGIEIINTGNSARSEAILKLDKALLNSDGKNTIAAHCWDRGGLAYVDFGIFKEGEIQSVFDQTAVQNSVKITATQTKYNFSCGPVDLYVEFVSPLLMDDLDLLSRPVNYINYEVLSTDGKAHDVEVYFEATPEWAVNELNQEVEVTSGKTGNINFIKTGTTEQAVLEKKGDNVRIDWGYFYLASPEKENQIMAIGDFTGMKKAFVESGKVGGGQERTTAVLSKSMPVLVFSDVIGKVSAKPANGYIMLAYNDIESIQYFGDNLKAWWTKDGHVSFDEALTSATQNYQDVMERCDDTDAKIYEEALAAGGENYARLCILAYRQSIAAHKLVKDTKGNTLFLSKENFSNGSIGTVDVTYPSAPLFLKYNPELLKGMLNPIFYYSESGKWTKPFAAHDVGTYPKANGQTYGGDMPVEECGNMVILTTAIATVEGNADYAAEHWDVLTIWANYLLENGLDPENQLCTDDFAGHFAHNVNLSAKAIMGIAGYGKLAEMLGKTDVAEKYTSAAKSMAKEWMKMADDGDHYRLTFDKPGTWSQKYNIVWDKLLDLGIFPKEVTRKEIAYYLTTQNKYGLPLDNRRTYTKSDWIIWTATLADDKDTFQKFIDPLYGFVTETPDRVPMSDWYETPDAKQVGFQARSVVGGYYIKMLENK</sequence>
<feature type="domain" description="Glutaminase A N-terminal" evidence="3">
    <location>
        <begin position="260"/>
        <end position="488"/>
    </location>
</feature>
<dbReference type="PANTHER" id="PTHR31987">
    <property type="entry name" value="GLUTAMINASE A-RELATED"/>
    <property type="match status" value="1"/>
</dbReference>
<dbReference type="OrthoDB" id="175993at2"/>
<dbReference type="GO" id="GO:0005975">
    <property type="term" value="P:carbohydrate metabolic process"/>
    <property type="evidence" value="ECO:0007669"/>
    <property type="project" value="InterPro"/>
</dbReference>
<dbReference type="Gene3D" id="2.60.120.260">
    <property type="entry name" value="Galactose-binding domain-like"/>
    <property type="match status" value="1"/>
</dbReference>